<organism evidence="2 3">
    <name type="scientific">Eumeta variegata</name>
    <name type="common">Bagworm moth</name>
    <name type="synonym">Eumeta japonica</name>
    <dbReference type="NCBI Taxonomy" id="151549"/>
    <lineage>
        <taxon>Eukaryota</taxon>
        <taxon>Metazoa</taxon>
        <taxon>Ecdysozoa</taxon>
        <taxon>Arthropoda</taxon>
        <taxon>Hexapoda</taxon>
        <taxon>Insecta</taxon>
        <taxon>Pterygota</taxon>
        <taxon>Neoptera</taxon>
        <taxon>Endopterygota</taxon>
        <taxon>Lepidoptera</taxon>
        <taxon>Glossata</taxon>
        <taxon>Ditrysia</taxon>
        <taxon>Tineoidea</taxon>
        <taxon>Psychidae</taxon>
        <taxon>Oiketicinae</taxon>
        <taxon>Eumeta</taxon>
    </lineage>
</organism>
<feature type="compositionally biased region" description="Basic and acidic residues" evidence="1">
    <location>
        <begin position="1"/>
        <end position="12"/>
    </location>
</feature>
<proteinExistence type="predicted"/>
<evidence type="ECO:0000313" key="2">
    <source>
        <dbReference type="EMBL" id="GBP16447.1"/>
    </source>
</evidence>
<evidence type="ECO:0000313" key="3">
    <source>
        <dbReference type="Proteomes" id="UP000299102"/>
    </source>
</evidence>
<feature type="compositionally biased region" description="Low complexity" evidence="1">
    <location>
        <begin position="335"/>
        <end position="345"/>
    </location>
</feature>
<gene>
    <name evidence="2" type="ORF">EVAR_71085_1</name>
</gene>
<comment type="caution">
    <text evidence="2">The sequence shown here is derived from an EMBL/GenBank/DDBJ whole genome shotgun (WGS) entry which is preliminary data.</text>
</comment>
<name>A0A4C1TR46_EUMVA</name>
<dbReference type="OrthoDB" id="283111at2759"/>
<dbReference type="Proteomes" id="UP000299102">
    <property type="component" value="Unassembled WGS sequence"/>
</dbReference>
<reference evidence="2 3" key="1">
    <citation type="journal article" date="2019" name="Commun. Biol.">
        <title>The bagworm genome reveals a unique fibroin gene that provides high tensile strength.</title>
        <authorList>
            <person name="Kono N."/>
            <person name="Nakamura H."/>
            <person name="Ohtoshi R."/>
            <person name="Tomita M."/>
            <person name="Numata K."/>
            <person name="Arakawa K."/>
        </authorList>
    </citation>
    <scope>NUCLEOTIDE SEQUENCE [LARGE SCALE GENOMIC DNA]</scope>
</reference>
<dbReference type="STRING" id="151549.A0A4C1TR46"/>
<feature type="region of interest" description="Disordered" evidence="1">
    <location>
        <begin position="327"/>
        <end position="347"/>
    </location>
</feature>
<feature type="region of interest" description="Disordered" evidence="1">
    <location>
        <begin position="1"/>
        <end position="20"/>
    </location>
</feature>
<accession>A0A4C1TR46</accession>
<sequence length="423" mass="47191">MDSPSLERKSEKSNSTISSNSITATNCCSTHLPQLTKFTSSFHIPANQDKTNGLHNINNSRIAATTNPDDQGVNVSALEQYKISKAQSAANLEFLKRKKDAENKMEKCFNDKVKKSEQKPLSSNTSFATVTLTHSTAAVNTASNSSTVMSSVMKTNNAKQEPTNTEINTTSSNTQYTSAAIKSSVEELNAQSQPMTLTSGNINRNISSQIPVPIANGTQLTTKKNYAIGKSNSTSQIPMASFQKPQIMPTITQQHVDSNMTTNHAQQHKKPFLNWTSFACNTNDPNYIQPKLQQSASVNNVAKKLQHFQPVQQHNTITTFKPDYLQKNPNKENKFQQQQQHHQPQMYNKYQVQQQHQPSAFVYHSQTKNPLSHSLSFSAVQKPLALQMGKPDLGEQPGRPQYVTNNFSNMMQQHHNRQALNQN</sequence>
<keyword evidence="3" id="KW-1185">Reference proteome</keyword>
<feature type="non-terminal residue" evidence="2">
    <location>
        <position position="423"/>
    </location>
</feature>
<dbReference type="EMBL" id="BGZK01006037">
    <property type="protein sequence ID" value="GBP16447.1"/>
    <property type="molecule type" value="Genomic_DNA"/>
</dbReference>
<protein>
    <submittedName>
        <fullName evidence="2">Uncharacterized protein</fullName>
    </submittedName>
</protein>
<dbReference type="AlphaFoldDB" id="A0A4C1TR46"/>
<evidence type="ECO:0000256" key="1">
    <source>
        <dbReference type="SAM" id="MobiDB-lite"/>
    </source>
</evidence>